<dbReference type="AlphaFoldDB" id="K7Z3L4"/>
<gene>
    <name evidence="1" type="ORF">A1OE_383</name>
</gene>
<dbReference type="KEGG" id="thal:A1OE_383"/>
<reference evidence="1 2" key="1">
    <citation type="journal article" date="2012" name="Proc. Natl. Acad. Sci. U.S.A.">
        <title>Genome streamlining and chemical defense in a coral reef symbiosis.</title>
        <authorList>
            <person name="Kwan J.C."/>
            <person name="Donia M.S."/>
            <person name="Han A.W."/>
            <person name="Hirose E."/>
            <person name="Haygood M.G."/>
            <person name="Schmidt E.W."/>
        </authorList>
    </citation>
    <scope>NUCLEOTIDE SEQUENCE [LARGE SCALE GENOMIC DNA]</scope>
    <source>
        <strain evidence="1 2">L2</strain>
    </source>
</reference>
<evidence type="ECO:0000313" key="2">
    <source>
        <dbReference type="Proteomes" id="UP000010077"/>
    </source>
</evidence>
<organism evidence="1 2">
    <name type="scientific">Candidatus Endolissoclinum faulkneri L2</name>
    <dbReference type="NCBI Taxonomy" id="1193729"/>
    <lineage>
        <taxon>Bacteria</taxon>
        <taxon>Pseudomonadati</taxon>
        <taxon>Pseudomonadota</taxon>
        <taxon>Alphaproteobacteria</taxon>
        <taxon>Rhodospirillales</taxon>
        <taxon>Rhodospirillaceae</taxon>
        <taxon>Candidatus Endolissoclinum</taxon>
    </lineage>
</organism>
<protein>
    <submittedName>
        <fullName evidence="1">Uncharacterized protein</fullName>
    </submittedName>
</protein>
<keyword evidence="2" id="KW-1185">Reference proteome</keyword>
<dbReference type="EMBL" id="CP003539">
    <property type="protein sequence ID" value="AFX98578.1"/>
    <property type="molecule type" value="Genomic_DNA"/>
</dbReference>
<evidence type="ECO:0000313" key="1">
    <source>
        <dbReference type="EMBL" id="AFX98578.1"/>
    </source>
</evidence>
<dbReference type="Proteomes" id="UP000010077">
    <property type="component" value="Chromosome"/>
</dbReference>
<accession>K7Z3L4</accession>
<name>K7Z3L4_9PROT</name>
<dbReference type="HOGENOM" id="CLU_3181432_0_0_5"/>
<sequence length="46" mass="5629">MLYWINYLRFGINQSFDWALITFDIQCVNLRVYNCWSIINKIIVNI</sequence>
<proteinExistence type="predicted"/>